<protein>
    <recommendedName>
        <fullName evidence="4">Transmembrane protein</fullName>
    </recommendedName>
</protein>
<evidence type="ECO:0000313" key="3">
    <source>
        <dbReference type="Proteomes" id="UP000596660"/>
    </source>
</evidence>
<feature type="transmembrane region" description="Helical" evidence="1">
    <location>
        <begin position="234"/>
        <end position="258"/>
    </location>
</feature>
<dbReference type="RefSeq" id="XP_021713870.1">
    <property type="nucleotide sequence ID" value="XM_021858178.1"/>
</dbReference>
<keyword evidence="1" id="KW-0812">Transmembrane</keyword>
<keyword evidence="3" id="KW-1185">Reference proteome</keyword>
<accession>A0A803KX10</accession>
<evidence type="ECO:0000256" key="1">
    <source>
        <dbReference type="SAM" id="Phobius"/>
    </source>
</evidence>
<dbReference type="GeneID" id="110681981"/>
<dbReference type="PANTHER" id="PTHR33133:SF5">
    <property type="entry name" value="OS08G0107100 PROTEIN"/>
    <property type="match status" value="1"/>
</dbReference>
<reference evidence="2" key="1">
    <citation type="journal article" date="2017" name="Nature">
        <title>The genome of Chenopodium quinoa.</title>
        <authorList>
            <person name="Jarvis D.E."/>
            <person name="Ho Y.S."/>
            <person name="Lightfoot D.J."/>
            <person name="Schmoeckel S.M."/>
            <person name="Li B."/>
            <person name="Borm T.J.A."/>
            <person name="Ohyanagi H."/>
            <person name="Mineta K."/>
            <person name="Michell C.T."/>
            <person name="Saber N."/>
            <person name="Kharbatia N.M."/>
            <person name="Rupper R.R."/>
            <person name="Sharp A.R."/>
            <person name="Dally N."/>
            <person name="Boughton B.A."/>
            <person name="Woo Y.H."/>
            <person name="Gao G."/>
            <person name="Schijlen E.G.W.M."/>
            <person name="Guo X."/>
            <person name="Momin A.A."/>
            <person name="Negrao S."/>
            <person name="Al-Babili S."/>
            <person name="Gehring C."/>
            <person name="Roessner U."/>
            <person name="Jung C."/>
            <person name="Murphy K."/>
            <person name="Arold S.T."/>
            <person name="Gojobori T."/>
            <person name="van der Linden C.G."/>
            <person name="van Loo E.N."/>
            <person name="Jellen E.N."/>
            <person name="Maughan P.J."/>
            <person name="Tester M."/>
        </authorList>
    </citation>
    <scope>NUCLEOTIDE SEQUENCE [LARGE SCALE GENOMIC DNA]</scope>
    <source>
        <strain evidence="2">cv. PI 614886</strain>
    </source>
</reference>
<feature type="transmembrane region" description="Helical" evidence="1">
    <location>
        <begin position="184"/>
        <end position="213"/>
    </location>
</feature>
<evidence type="ECO:0008006" key="4">
    <source>
        <dbReference type="Google" id="ProtNLM"/>
    </source>
</evidence>
<reference evidence="2" key="2">
    <citation type="submission" date="2021-03" db="UniProtKB">
        <authorList>
            <consortium name="EnsemblPlants"/>
        </authorList>
    </citation>
    <scope>IDENTIFICATION</scope>
</reference>
<organism evidence="2 3">
    <name type="scientific">Chenopodium quinoa</name>
    <name type="common">Quinoa</name>
    <dbReference type="NCBI Taxonomy" id="63459"/>
    <lineage>
        <taxon>Eukaryota</taxon>
        <taxon>Viridiplantae</taxon>
        <taxon>Streptophyta</taxon>
        <taxon>Embryophyta</taxon>
        <taxon>Tracheophyta</taxon>
        <taxon>Spermatophyta</taxon>
        <taxon>Magnoliopsida</taxon>
        <taxon>eudicotyledons</taxon>
        <taxon>Gunneridae</taxon>
        <taxon>Pentapetalae</taxon>
        <taxon>Caryophyllales</taxon>
        <taxon>Chenopodiaceae</taxon>
        <taxon>Chenopodioideae</taxon>
        <taxon>Atripliceae</taxon>
        <taxon>Chenopodium</taxon>
    </lineage>
</organism>
<dbReference type="Gramene" id="AUR62003568-RA">
    <property type="protein sequence ID" value="AUR62003568-RA:cds"/>
    <property type="gene ID" value="AUR62003568"/>
</dbReference>
<feature type="transmembrane region" description="Helical" evidence="1">
    <location>
        <begin position="270"/>
        <end position="295"/>
    </location>
</feature>
<keyword evidence="1" id="KW-0472">Membrane</keyword>
<dbReference type="PANTHER" id="PTHR33133">
    <property type="entry name" value="OS08G0107100 PROTEIN-RELATED"/>
    <property type="match status" value="1"/>
</dbReference>
<feature type="transmembrane region" description="Helical" evidence="1">
    <location>
        <begin position="30"/>
        <end position="48"/>
    </location>
</feature>
<dbReference type="AlphaFoldDB" id="A0A803KX10"/>
<dbReference type="OMA" id="NTQQMME"/>
<feature type="transmembrane region" description="Helical" evidence="1">
    <location>
        <begin position="142"/>
        <end position="172"/>
    </location>
</feature>
<gene>
    <name evidence="2" type="primary">LOC110681981</name>
</gene>
<dbReference type="Proteomes" id="UP000596660">
    <property type="component" value="Unplaced"/>
</dbReference>
<keyword evidence="1" id="KW-1133">Transmembrane helix</keyword>
<evidence type="ECO:0000313" key="2">
    <source>
        <dbReference type="EnsemblPlants" id="AUR62003568-RA:cds"/>
    </source>
</evidence>
<dbReference type="KEGG" id="cqi:110681981"/>
<sequence>MDVQQEEFQSLGFLGIFKKSFKIIVSWPKIFFQITLAFILPQYCLFFANDGISKFLINKITHDSTLSMINQDGSPSLNNVSNSTSSEWAIYSIINVVYVILSVCLNLFTVSAVVYTVACIYTGKDFTFKKVVSVVPKVWKQLMMTLLCVFCIMFTYTLMLTIIAIVFITVFYVGGGQVGLGMGIIGFIFAILALVGFLIMVIVWQLANVVSILEKYYWFEALKKSRELIKGKMGTSFAILFVLNLVTMPFVVLVQKYYGFGIIERICFGYISIVLLGSLITLYGLVVQTVFYFVCKSYHHESIDKFSLAKHLDEYLGENVPLKDEAV</sequence>
<dbReference type="EnsemblPlants" id="AUR62003568-RA">
    <property type="protein sequence ID" value="AUR62003568-RA:cds"/>
    <property type="gene ID" value="AUR62003568"/>
</dbReference>
<feature type="transmembrane region" description="Helical" evidence="1">
    <location>
        <begin position="88"/>
        <end position="121"/>
    </location>
</feature>
<name>A0A803KX10_CHEQI</name>
<dbReference type="OrthoDB" id="1908649at2759"/>
<proteinExistence type="predicted"/>